<evidence type="ECO:0000256" key="4">
    <source>
        <dbReference type="ARBA" id="ARBA00022741"/>
    </source>
</evidence>
<dbReference type="InterPro" id="IPR003593">
    <property type="entry name" value="AAA+_ATPase"/>
</dbReference>
<dbReference type="CDD" id="cd03230">
    <property type="entry name" value="ABC_DR_subfamily_A"/>
    <property type="match status" value="1"/>
</dbReference>
<dbReference type="SUPFAM" id="SSF52540">
    <property type="entry name" value="P-loop containing nucleoside triphosphate hydrolases"/>
    <property type="match status" value="1"/>
</dbReference>
<dbReference type="RefSeq" id="WP_083526711.1">
    <property type="nucleotide sequence ID" value="NZ_BCNT01000014.1"/>
</dbReference>
<comment type="similarity">
    <text evidence="1">Belongs to the ABC transporter superfamily.</text>
</comment>
<sequence>MIEISQLVFEYPGHRALDGVSLRIAAGSVTALVGPNGAGKSTLMRCIAGLEQPLSGQIRVQGIAVQEQPREVHRHLGYLSDFYGLYDRLRVERCLQYSALAMGVAADRVDARVRQVAAQLGLSELLQRYPTELSRGQRQRVAIGQAIVHQPGVLLLDEPASGLDPEARSSLSQLFRQLQAQGMTLVVSSHILSELDEYCTHILAIRGGRIESHEALHAAAPVDSASASAQALYALEIAPSGADAEPRLRQALQDSGVQVQEQVQELDATGMRPTLLWLPASPAARAQWLARMVQSGVAVAGLAPVRERLQDRYARTAGTAGSSGGHGAPQTAPSHAQEQA</sequence>
<keyword evidence="3" id="KW-1003">Cell membrane</keyword>
<proteinExistence type="inferred from homology"/>
<dbReference type="PROSITE" id="PS50893">
    <property type="entry name" value="ABC_TRANSPORTER_2"/>
    <property type="match status" value="1"/>
</dbReference>
<dbReference type="InterPro" id="IPR003439">
    <property type="entry name" value="ABC_transporter-like_ATP-bd"/>
</dbReference>
<keyword evidence="4" id="KW-0547">Nucleotide-binding</keyword>
<keyword evidence="2" id="KW-0813">Transport</keyword>
<organism evidence="8 9">
    <name type="scientific">Comamonas terrae</name>
    <dbReference type="NCBI Taxonomy" id="673548"/>
    <lineage>
        <taxon>Bacteria</taxon>
        <taxon>Pseudomonadati</taxon>
        <taxon>Pseudomonadota</taxon>
        <taxon>Betaproteobacteria</taxon>
        <taxon>Burkholderiales</taxon>
        <taxon>Comamonadaceae</taxon>
        <taxon>Comamonas</taxon>
    </lineage>
</organism>
<evidence type="ECO:0000313" key="9">
    <source>
        <dbReference type="Proteomes" id="UP001597463"/>
    </source>
</evidence>
<feature type="region of interest" description="Disordered" evidence="6">
    <location>
        <begin position="315"/>
        <end position="340"/>
    </location>
</feature>
<evidence type="ECO:0000259" key="7">
    <source>
        <dbReference type="PROSITE" id="PS50893"/>
    </source>
</evidence>
<evidence type="ECO:0000256" key="5">
    <source>
        <dbReference type="ARBA" id="ARBA00022840"/>
    </source>
</evidence>
<feature type="compositionally biased region" description="Polar residues" evidence="6">
    <location>
        <begin position="331"/>
        <end position="340"/>
    </location>
</feature>
<keyword evidence="5 8" id="KW-0067">ATP-binding</keyword>
<dbReference type="PANTHER" id="PTHR43335">
    <property type="entry name" value="ABC TRANSPORTER, ATP-BINDING PROTEIN"/>
    <property type="match status" value="1"/>
</dbReference>
<dbReference type="Pfam" id="PF00005">
    <property type="entry name" value="ABC_tran"/>
    <property type="match status" value="1"/>
</dbReference>
<dbReference type="GO" id="GO:0005524">
    <property type="term" value="F:ATP binding"/>
    <property type="evidence" value="ECO:0007669"/>
    <property type="project" value="UniProtKB-KW"/>
</dbReference>
<evidence type="ECO:0000256" key="1">
    <source>
        <dbReference type="ARBA" id="ARBA00005417"/>
    </source>
</evidence>
<dbReference type="PANTHER" id="PTHR43335:SF3">
    <property type="entry name" value="ABC TRANSPORTER"/>
    <property type="match status" value="1"/>
</dbReference>
<protein>
    <submittedName>
        <fullName evidence="8">ABC transporter ATP-binding protein</fullName>
    </submittedName>
</protein>
<dbReference type="Proteomes" id="UP001597463">
    <property type="component" value="Unassembled WGS sequence"/>
</dbReference>
<evidence type="ECO:0000256" key="3">
    <source>
        <dbReference type="ARBA" id="ARBA00022475"/>
    </source>
</evidence>
<dbReference type="InterPro" id="IPR027417">
    <property type="entry name" value="P-loop_NTPase"/>
</dbReference>
<gene>
    <name evidence="8" type="ORF">ACFSW6_06955</name>
</gene>
<dbReference type="SMART" id="SM00382">
    <property type="entry name" value="AAA"/>
    <property type="match status" value="1"/>
</dbReference>
<evidence type="ECO:0000256" key="2">
    <source>
        <dbReference type="ARBA" id="ARBA00022448"/>
    </source>
</evidence>
<comment type="caution">
    <text evidence="8">The sequence shown here is derived from an EMBL/GenBank/DDBJ whole genome shotgun (WGS) entry which is preliminary data.</text>
</comment>
<reference evidence="9" key="1">
    <citation type="journal article" date="2019" name="Int. J. Syst. Evol. Microbiol.">
        <title>The Global Catalogue of Microorganisms (GCM) 10K type strain sequencing project: providing services to taxonomists for standard genome sequencing and annotation.</title>
        <authorList>
            <consortium name="The Broad Institute Genomics Platform"/>
            <consortium name="The Broad Institute Genome Sequencing Center for Infectious Disease"/>
            <person name="Wu L."/>
            <person name="Ma J."/>
        </authorList>
    </citation>
    <scope>NUCLEOTIDE SEQUENCE [LARGE SCALE GENOMIC DNA]</scope>
    <source>
        <strain evidence="9">TISTR 1906</strain>
    </source>
</reference>
<keyword evidence="3" id="KW-0472">Membrane</keyword>
<evidence type="ECO:0000256" key="6">
    <source>
        <dbReference type="SAM" id="MobiDB-lite"/>
    </source>
</evidence>
<evidence type="ECO:0000313" key="8">
    <source>
        <dbReference type="EMBL" id="MFD2753822.1"/>
    </source>
</evidence>
<dbReference type="EMBL" id="JBHUMV010000002">
    <property type="protein sequence ID" value="MFD2753822.1"/>
    <property type="molecule type" value="Genomic_DNA"/>
</dbReference>
<dbReference type="Gene3D" id="3.40.50.300">
    <property type="entry name" value="P-loop containing nucleotide triphosphate hydrolases"/>
    <property type="match status" value="1"/>
</dbReference>
<keyword evidence="9" id="KW-1185">Reference proteome</keyword>
<name>A0ABW5UJL0_9BURK</name>
<feature type="domain" description="ABC transporter" evidence="7">
    <location>
        <begin position="2"/>
        <end position="232"/>
    </location>
</feature>
<accession>A0ABW5UJL0</accession>